<name>A0A926IIT3_9FIRM</name>
<feature type="region of interest" description="Disordered" evidence="1">
    <location>
        <begin position="28"/>
        <end position="48"/>
    </location>
</feature>
<sequence>MTENENNVFDPAGQDPSVSQAVMDTAAETENTLSGTDPVGFQEEPTPGKKNTKTMIIIIAVVAVLALAVIVGFASGLLGKKDPKTAVLDAFTATSAQSSKLMDNMYQENPVAKLMLAPTSASKKTDYTITLHSLSGFEGDQMVNQLISGAYLKGYFTNDLENSATEIYGELGLSQIDLISLYAFASPDLVAFNLPSISDTKLSVNMQTLAQDIEASPVFKDAISAEDLTLLQDSISSYFSGLGALDSQSFTAEMEAKMKELTDSLLANATFEGGDKVDDLRVYTVTIPGEDVRAFINELCRYLYIDSEFAKVYESAISPMLLNTDVPYEQFMEENILSQVDRMIPEMATVLTLGVGKGDIIKNFALTATTLEDVTGTVDAPVFQEISMDGVMDGLNETVNMSMELSADEEAFVVDVSAATSYADKAYTMDMDMGVTVGGTQVTYTLGMTADGAKETDNTQFTAFMGIKDNESNMDMTLDLGCTGTVSVSEEKTVVDLNDINADITVDQETISLNMGVKTESAALEAPLAFQGEHKELLKMTQEELAEVETEYYDGFMELVNRVLPFVLSEGASAPVPEEPASPMPAEPAA</sequence>
<accession>A0A926IIT3</accession>
<evidence type="ECO:0000256" key="1">
    <source>
        <dbReference type="SAM" id="MobiDB-lite"/>
    </source>
</evidence>
<dbReference type="EMBL" id="JACRTD010000014">
    <property type="protein sequence ID" value="MBC8586530.1"/>
    <property type="molecule type" value="Genomic_DNA"/>
</dbReference>
<keyword evidence="2" id="KW-0812">Transmembrane</keyword>
<feature type="transmembrane region" description="Helical" evidence="2">
    <location>
        <begin position="56"/>
        <end position="78"/>
    </location>
</feature>
<keyword evidence="4" id="KW-1185">Reference proteome</keyword>
<comment type="caution">
    <text evidence="3">The sequence shown here is derived from an EMBL/GenBank/DDBJ whole genome shotgun (WGS) entry which is preliminary data.</text>
</comment>
<evidence type="ECO:0000313" key="4">
    <source>
        <dbReference type="Proteomes" id="UP000623678"/>
    </source>
</evidence>
<keyword evidence="2" id="KW-1133">Transmembrane helix</keyword>
<evidence type="ECO:0000313" key="3">
    <source>
        <dbReference type="EMBL" id="MBC8586530.1"/>
    </source>
</evidence>
<reference evidence="3" key="1">
    <citation type="submission" date="2020-08" db="EMBL/GenBank/DDBJ databases">
        <title>Genome public.</title>
        <authorList>
            <person name="Liu C."/>
            <person name="Sun Q."/>
        </authorList>
    </citation>
    <scope>NUCLEOTIDE SEQUENCE</scope>
    <source>
        <strain evidence="3">NSJ-64</strain>
    </source>
</reference>
<gene>
    <name evidence="3" type="ORF">H8705_13170</name>
</gene>
<dbReference type="RefSeq" id="WP_262396249.1">
    <property type="nucleotide sequence ID" value="NZ_JACRTD010000014.1"/>
</dbReference>
<organism evidence="3 4">
    <name type="scientific">Youxingia wuxianensis</name>
    <dbReference type="NCBI Taxonomy" id="2763678"/>
    <lineage>
        <taxon>Bacteria</taxon>
        <taxon>Bacillati</taxon>
        <taxon>Bacillota</taxon>
        <taxon>Clostridia</taxon>
        <taxon>Eubacteriales</taxon>
        <taxon>Oscillospiraceae</taxon>
        <taxon>Youxingia</taxon>
    </lineage>
</organism>
<protein>
    <submittedName>
        <fullName evidence="3">Uncharacterized protein</fullName>
    </submittedName>
</protein>
<keyword evidence="2" id="KW-0472">Membrane</keyword>
<proteinExistence type="predicted"/>
<dbReference type="Proteomes" id="UP000623678">
    <property type="component" value="Unassembled WGS sequence"/>
</dbReference>
<dbReference type="AlphaFoldDB" id="A0A926IIT3"/>
<evidence type="ECO:0000256" key="2">
    <source>
        <dbReference type="SAM" id="Phobius"/>
    </source>
</evidence>